<dbReference type="RefSeq" id="WP_088073160.1">
    <property type="nucleotide sequence ID" value="NZ_JAHQCR010000014.1"/>
</dbReference>
<evidence type="ECO:0000313" key="1">
    <source>
        <dbReference type="EMBL" id="MBU9720177.1"/>
    </source>
</evidence>
<dbReference type="EMBL" id="JAHQCR010000014">
    <property type="protein sequence ID" value="MBU9720177.1"/>
    <property type="molecule type" value="Genomic_DNA"/>
</dbReference>
<protein>
    <submittedName>
        <fullName evidence="1">Aspartyl-phosphate phosphatase Spo0E family protein</fullName>
    </submittedName>
</protein>
<dbReference type="InterPro" id="IPR036638">
    <property type="entry name" value="HLH_DNA-bd_sf"/>
</dbReference>
<gene>
    <name evidence="1" type="ORF">KS407_01805</name>
</gene>
<comment type="caution">
    <text evidence="1">The sequence shown here is derived from an EMBL/GenBank/DDBJ whole genome shotgun (WGS) entry which is preliminary data.</text>
</comment>
<evidence type="ECO:0000313" key="2">
    <source>
        <dbReference type="Proteomes" id="UP000790580"/>
    </source>
</evidence>
<keyword evidence="2" id="KW-1185">Reference proteome</keyword>
<dbReference type="InterPro" id="IPR018540">
    <property type="entry name" value="Spo0E-like"/>
</dbReference>
<reference evidence="1 2" key="1">
    <citation type="submission" date="2021-06" db="EMBL/GenBank/DDBJ databases">
        <title>Bacillus sp. RD4P76, an endophyte from a halophyte.</title>
        <authorList>
            <person name="Sun J.-Q."/>
        </authorList>
    </citation>
    <scope>NUCLEOTIDE SEQUENCE [LARGE SCALE GENOMIC DNA]</scope>
    <source>
        <strain evidence="1 2">JCM 17098</strain>
    </source>
</reference>
<dbReference type="SUPFAM" id="SSF140500">
    <property type="entry name" value="BAS1536-like"/>
    <property type="match status" value="1"/>
</dbReference>
<name>A0ABS6JSD2_9BACI</name>
<sequence>MSIRQKELLEEIEVARSKMHRLSSKKPRTSNEVVQVSTYLDKLLNKYQLTNYQNCKLQKENQ</sequence>
<dbReference type="Pfam" id="PF09388">
    <property type="entry name" value="SpoOE-like"/>
    <property type="match status" value="1"/>
</dbReference>
<dbReference type="InterPro" id="IPR037208">
    <property type="entry name" value="Spo0E-like_sf"/>
</dbReference>
<dbReference type="Proteomes" id="UP000790580">
    <property type="component" value="Unassembled WGS sequence"/>
</dbReference>
<accession>A0ABS6JSD2</accession>
<proteinExistence type="predicted"/>
<dbReference type="Gene3D" id="4.10.280.10">
    <property type="entry name" value="Helix-loop-helix DNA-binding domain"/>
    <property type="match status" value="1"/>
</dbReference>
<organism evidence="1 2">
    <name type="scientific">Evansella alkalicola</name>
    <dbReference type="NCBI Taxonomy" id="745819"/>
    <lineage>
        <taxon>Bacteria</taxon>
        <taxon>Bacillati</taxon>
        <taxon>Bacillota</taxon>
        <taxon>Bacilli</taxon>
        <taxon>Bacillales</taxon>
        <taxon>Bacillaceae</taxon>
        <taxon>Evansella</taxon>
    </lineage>
</organism>